<dbReference type="SUPFAM" id="SSF49842">
    <property type="entry name" value="TNF-like"/>
    <property type="match status" value="1"/>
</dbReference>
<evidence type="ECO:0000256" key="1">
    <source>
        <dbReference type="ARBA" id="ARBA00008670"/>
    </source>
</evidence>
<proteinExistence type="inferred from homology"/>
<dbReference type="GO" id="GO:0005164">
    <property type="term" value="F:tumor necrosis factor receptor binding"/>
    <property type="evidence" value="ECO:0007669"/>
    <property type="project" value="InterPro"/>
</dbReference>
<dbReference type="GO" id="GO:0016020">
    <property type="term" value="C:membrane"/>
    <property type="evidence" value="ECO:0007669"/>
    <property type="project" value="InterPro"/>
</dbReference>
<comment type="similarity">
    <text evidence="1">Belongs to the tumor necrosis factor family.</text>
</comment>
<keyword evidence="2" id="KW-1133">Transmembrane helix</keyword>
<dbReference type="AlphaFoldDB" id="A0A8J1LGE9"/>
<dbReference type="InterPro" id="IPR006052">
    <property type="entry name" value="TNF_dom"/>
</dbReference>
<dbReference type="InterPro" id="IPR053104">
    <property type="entry name" value="TNF_ligand_SF_member_8"/>
</dbReference>
<organism evidence="4 5">
    <name type="scientific">Xenopus laevis</name>
    <name type="common">African clawed frog</name>
    <dbReference type="NCBI Taxonomy" id="8355"/>
    <lineage>
        <taxon>Eukaryota</taxon>
        <taxon>Metazoa</taxon>
        <taxon>Chordata</taxon>
        <taxon>Craniata</taxon>
        <taxon>Vertebrata</taxon>
        <taxon>Euteleostomi</taxon>
        <taxon>Amphibia</taxon>
        <taxon>Batrachia</taxon>
        <taxon>Anura</taxon>
        <taxon>Pipoidea</taxon>
        <taxon>Pipidae</taxon>
        <taxon>Xenopodinae</taxon>
        <taxon>Xenopus</taxon>
        <taxon>Xenopus</taxon>
    </lineage>
</organism>
<sequence length="218" mass="25004">MEPQSNVSQEQHIMKKRLCFISITVCAVCLACTSASFALLFLCRKHSSTEMMGTASQKGVPGTKCPEPVHHYEAAATAQLKLAKNEPFSANQTVLWQENVKLKNMKYQNGSLIILTKGLYYIYCHLHFMIEECFEDYEDLQTILNVNNKPRHQAYHTIIQQSNCTIRVYRDQYLGLQVYLNAYDNVSIQTNHVKWLNRNYLPDDSLFGAFKLNGHSAE</sequence>
<dbReference type="GO" id="GO:0006955">
    <property type="term" value="P:immune response"/>
    <property type="evidence" value="ECO:0007669"/>
    <property type="project" value="InterPro"/>
</dbReference>
<dbReference type="PROSITE" id="PS00251">
    <property type="entry name" value="THD_1"/>
    <property type="match status" value="1"/>
</dbReference>
<keyword evidence="2" id="KW-0472">Membrane</keyword>
<dbReference type="Pfam" id="PF00229">
    <property type="entry name" value="TNF"/>
    <property type="match status" value="1"/>
</dbReference>
<evidence type="ECO:0000313" key="5">
    <source>
        <dbReference type="RefSeq" id="XP_041428441.1"/>
    </source>
</evidence>
<dbReference type="GeneID" id="121396891"/>
<feature type="transmembrane region" description="Helical" evidence="2">
    <location>
        <begin position="20"/>
        <end position="42"/>
    </location>
</feature>
<dbReference type="PROSITE" id="PS50049">
    <property type="entry name" value="THD_2"/>
    <property type="match status" value="1"/>
</dbReference>
<keyword evidence="4" id="KW-1185">Reference proteome</keyword>
<gene>
    <name evidence="5" type="primary">LOC121396891</name>
</gene>
<protein>
    <submittedName>
        <fullName evidence="5">Tumor necrosis factor ligand superfamily member 8-like</fullName>
    </submittedName>
</protein>
<dbReference type="OrthoDB" id="9908372at2759"/>
<dbReference type="InterPro" id="IPR008983">
    <property type="entry name" value="Tumour_necrosis_fac-like_dom"/>
</dbReference>
<dbReference type="KEGG" id="xla:121396891"/>
<evidence type="ECO:0000259" key="3">
    <source>
        <dbReference type="PROSITE" id="PS50049"/>
    </source>
</evidence>
<dbReference type="SMART" id="SM00207">
    <property type="entry name" value="TNF"/>
    <property type="match status" value="1"/>
</dbReference>
<dbReference type="RefSeq" id="XP_041428441.1">
    <property type="nucleotide sequence ID" value="XM_041572507.1"/>
</dbReference>
<dbReference type="PANTHER" id="PTHR32163:SF1">
    <property type="entry name" value="TUMOR NECROSIS FACTOR LIGAND SUPERFAMILY MEMBER 8"/>
    <property type="match status" value="1"/>
</dbReference>
<evidence type="ECO:0000313" key="4">
    <source>
        <dbReference type="Proteomes" id="UP000186698"/>
    </source>
</evidence>
<accession>A0A8J1LGE9</accession>
<reference evidence="5" key="1">
    <citation type="submission" date="2025-08" db="UniProtKB">
        <authorList>
            <consortium name="RefSeq"/>
        </authorList>
    </citation>
    <scope>IDENTIFICATION</scope>
    <source>
        <strain evidence="5">J_2021</strain>
        <tissue evidence="5">Erythrocytes</tissue>
    </source>
</reference>
<name>A0A8J1LGE9_XENLA</name>
<dbReference type="CTD" id="121396891"/>
<keyword evidence="2" id="KW-0812">Transmembrane</keyword>
<evidence type="ECO:0000256" key="2">
    <source>
        <dbReference type="SAM" id="Phobius"/>
    </source>
</evidence>
<dbReference type="Gene3D" id="2.60.120.40">
    <property type="match status" value="1"/>
</dbReference>
<dbReference type="InterPro" id="IPR021184">
    <property type="entry name" value="TNF_CS"/>
</dbReference>
<feature type="domain" description="THD" evidence="3">
    <location>
        <begin position="68"/>
        <end position="212"/>
    </location>
</feature>
<dbReference type="Proteomes" id="UP000186698">
    <property type="component" value="Chromosome 8L"/>
</dbReference>
<dbReference type="PANTHER" id="PTHR32163">
    <property type="entry name" value="TUMOR NECROSIS FACTOR LIGAND SUPERFAMILY MEMBER 8"/>
    <property type="match status" value="1"/>
</dbReference>